<dbReference type="EMBL" id="SPQT01000028">
    <property type="protein sequence ID" value="TFV42176.1"/>
    <property type="molecule type" value="Genomic_DNA"/>
</dbReference>
<comment type="caution">
    <text evidence="1">The sequence shown here is derived from an EMBL/GenBank/DDBJ whole genome shotgun (WGS) entry which is preliminary data.</text>
</comment>
<accession>A0A4Y9LGU0</accession>
<name>A0A4Y9LGU0_9BRAD</name>
<evidence type="ECO:0000313" key="1">
    <source>
        <dbReference type="EMBL" id="TFV42176.1"/>
    </source>
</evidence>
<organism evidence="1 2">
    <name type="scientific">Bradyrhizobium niftali</name>
    <dbReference type="NCBI Taxonomy" id="2560055"/>
    <lineage>
        <taxon>Bacteria</taxon>
        <taxon>Pseudomonadati</taxon>
        <taxon>Pseudomonadota</taxon>
        <taxon>Alphaproteobacteria</taxon>
        <taxon>Hyphomicrobiales</taxon>
        <taxon>Nitrobacteraceae</taxon>
        <taxon>Bradyrhizobium</taxon>
    </lineage>
</organism>
<proteinExistence type="predicted"/>
<dbReference type="AlphaFoldDB" id="A0A4Y9LGU0"/>
<dbReference type="Proteomes" id="UP000297966">
    <property type="component" value="Unassembled WGS sequence"/>
</dbReference>
<keyword evidence="2" id="KW-1185">Reference proteome</keyword>
<evidence type="ECO:0000313" key="2">
    <source>
        <dbReference type="Proteomes" id="UP000297966"/>
    </source>
</evidence>
<sequence length="151" mass="16158">MDKTVSPADSNTSERRIKSLLTVRRHGRNRGPGLRLVSLHDGFVTRPVADARGLGRVTALSFPCPGRAATPLALLRRAGTQEGAQAAVASWAPALQRTAEEALRCVRGTRSRVRCTTASTLSLRAQRSNPESLCGKTLDCFAALAMTECEA</sequence>
<gene>
    <name evidence="1" type="ORF">E4K65_36030</name>
</gene>
<reference evidence="1 2" key="1">
    <citation type="submission" date="2019-03" db="EMBL/GenBank/DDBJ databases">
        <title>Bradyrhizobium diversity isolated from nodules of Chamaecrista fasciculata.</title>
        <authorList>
            <person name="Klepa M.S."/>
            <person name="Urquiaga M.O."/>
            <person name="Hungria M."/>
            <person name="Delamuta J.R."/>
        </authorList>
    </citation>
    <scope>NUCLEOTIDE SEQUENCE [LARGE SCALE GENOMIC DNA]</scope>
    <source>
        <strain evidence="1 2">CNPSo 3448</strain>
    </source>
</reference>
<protein>
    <submittedName>
        <fullName evidence="1">Uncharacterized protein</fullName>
    </submittedName>
</protein>